<dbReference type="Pfam" id="PF01408">
    <property type="entry name" value="GFO_IDH_MocA"/>
    <property type="match status" value="1"/>
</dbReference>
<name>A0ABY1LPB4_9MICO</name>
<dbReference type="PANTHER" id="PTHR43818:SF11">
    <property type="entry name" value="BCDNA.GH03377"/>
    <property type="match status" value="1"/>
</dbReference>
<evidence type="ECO:0000259" key="4">
    <source>
        <dbReference type="Pfam" id="PF22725"/>
    </source>
</evidence>
<dbReference type="Proteomes" id="UP000190827">
    <property type="component" value="Unassembled WGS sequence"/>
</dbReference>
<evidence type="ECO:0000259" key="3">
    <source>
        <dbReference type="Pfam" id="PF01408"/>
    </source>
</evidence>
<comment type="caution">
    <text evidence="5">The sequence shown here is derived from an EMBL/GenBank/DDBJ whole genome shotgun (WGS) entry which is preliminary data.</text>
</comment>
<evidence type="ECO:0000313" key="6">
    <source>
        <dbReference type="Proteomes" id="UP000190827"/>
    </source>
</evidence>
<feature type="domain" description="Gfo/Idh/MocA-like oxidoreductase N-terminal" evidence="3">
    <location>
        <begin position="20"/>
        <end position="133"/>
    </location>
</feature>
<feature type="domain" description="GFO/IDH/MocA-like oxidoreductase" evidence="4">
    <location>
        <begin position="145"/>
        <end position="279"/>
    </location>
</feature>
<dbReference type="EMBL" id="FUZO01000002">
    <property type="protein sequence ID" value="SKC70207.1"/>
    <property type="molecule type" value="Genomic_DNA"/>
</dbReference>
<protein>
    <submittedName>
        <fullName evidence="5">Predicted dehydrogenase</fullName>
    </submittedName>
</protein>
<sequence length="387" mass="40271">MPAAAQGTTARAPQGSGPVGVGFIGTGMISDTYLEHLTAFPDVRVVILGDLDVDRARAQAEKWGVGEWGTTDDVLAHPDVELVVNLTIPAVHAQVASQVLAAGKHVWTEKPISVDRASGLALLEQADAAGLLVGIAPDTVLGPGVQSARRAIARGDIGQPLTAQTVMQYAGPDIFHPNPEFLFAKGGGPLFDMGPYYLTTLVQVFGSVASVSAAGSRGRATRTIQQGDRVGTEFAVEVPTHVSAIARFVDGGVSQSVFSFESPLAKMGVVEITGTEGTLVIPDPNMFTGEVRITRAAPIERMQQDPEWEVVPTEGVLAGRGTGVLDLARAIRSGGTPLASGALGYHVLDTLVSIDESVVSGQTVDVASRVAPVPLVAEDWDPFAATL</sequence>
<dbReference type="InterPro" id="IPR000683">
    <property type="entry name" value="Gfo/Idh/MocA-like_OxRdtase_N"/>
</dbReference>
<evidence type="ECO:0000256" key="2">
    <source>
        <dbReference type="ARBA" id="ARBA00023027"/>
    </source>
</evidence>
<dbReference type="SUPFAM" id="SSF51735">
    <property type="entry name" value="NAD(P)-binding Rossmann-fold domains"/>
    <property type="match status" value="1"/>
</dbReference>
<evidence type="ECO:0000256" key="1">
    <source>
        <dbReference type="ARBA" id="ARBA00023002"/>
    </source>
</evidence>
<reference evidence="5 6" key="1">
    <citation type="submission" date="2017-02" db="EMBL/GenBank/DDBJ databases">
        <authorList>
            <person name="Varghese N."/>
            <person name="Submissions S."/>
        </authorList>
    </citation>
    <scope>NUCLEOTIDE SEQUENCE [LARGE SCALE GENOMIC DNA]</scope>
    <source>
        <strain evidence="5 6">VKM Ac-1787</strain>
    </source>
</reference>
<dbReference type="InterPro" id="IPR055170">
    <property type="entry name" value="GFO_IDH_MocA-like_dom"/>
</dbReference>
<dbReference type="Pfam" id="PF22725">
    <property type="entry name" value="GFO_IDH_MocA_C3"/>
    <property type="match status" value="1"/>
</dbReference>
<keyword evidence="2" id="KW-0520">NAD</keyword>
<gene>
    <name evidence="5" type="ORF">SAMN06295973_3107</name>
</gene>
<dbReference type="RefSeq" id="WP_079706796.1">
    <property type="nucleotide sequence ID" value="NZ_FUZO01000002.1"/>
</dbReference>
<evidence type="ECO:0000313" key="5">
    <source>
        <dbReference type="EMBL" id="SKC70207.1"/>
    </source>
</evidence>
<dbReference type="SUPFAM" id="SSF55347">
    <property type="entry name" value="Glyceraldehyde-3-phosphate dehydrogenase-like, C-terminal domain"/>
    <property type="match status" value="1"/>
</dbReference>
<organism evidence="5 6">
    <name type="scientific">Plantibacter cousiniae</name>
    <name type="common">nom. nud.</name>
    <dbReference type="NCBI Taxonomy" id="199709"/>
    <lineage>
        <taxon>Bacteria</taxon>
        <taxon>Bacillati</taxon>
        <taxon>Actinomycetota</taxon>
        <taxon>Actinomycetes</taxon>
        <taxon>Micrococcales</taxon>
        <taxon>Microbacteriaceae</taxon>
        <taxon>Plantibacter</taxon>
    </lineage>
</organism>
<proteinExistence type="predicted"/>
<keyword evidence="6" id="KW-1185">Reference proteome</keyword>
<dbReference type="Gene3D" id="3.30.360.10">
    <property type="entry name" value="Dihydrodipicolinate Reductase, domain 2"/>
    <property type="match status" value="1"/>
</dbReference>
<dbReference type="InterPro" id="IPR036291">
    <property type="entry name" value="NAD(P)-bd_dom_sf"/>
</dbReference>
<dbReference type="PANTHER" id="PTHR43818">
    <property type="entry name" value="BCDNA.GH03377"/>
    <property type="match status" value="1"/>
</dbReference>
<accession>A0ABY1LPB4</accession>
<dbReference type="Gene3D" id="3.40.50.720">
    <property type="entry name" value="NAD(P)-binding Rossmann-like Domain"/>
    <property type="match status" value="1"/>
</dbReference>
<dbReference type="InterPro" id="IPR050463">
    <property type="entry name" value="Gfo/Idh/MocA_oxidrdct_glycsds"/>
</dbReference>
<keyword evidence="1" id="KW-0560">Oxidoreductase</keyword>